<comment type="caution">
    <text evidence="1">The sequence shown here is derived from an EMBL/GenBank/DDBJ whole genome shotgun (WGS) entry which is preliminary data.</text>
</comment>
<accession>A0A1S8CTV8</accession>
<evidence type="ECO:0000313" key="1">
    <source>
        <dbReference type="EMBL" id="ONG38461.1"/>
    </source>
</evidence>
<dbReference type="OrthoDB" id="5736604at2"/>
<organism evidence="1 2">
    <name type="scientific">Alkanindiges hydrocarboniclasticus</name>
    <dbReference type="NCBI Taxonomy" id="1907941"/>
    <lineage>
        <taxon>Bacteria</taxon>
        <taxon>Pseudomonadati</taxon>
        <taxon>Pseudomonadota</taxon>
        <taxon>Gammaproteobacteria</taxon>
        <taxon>Moraxellales</taxon>
        <taxon>Moraxellaceae</taxon>
        <taxon>Alkanindiges</taxon>
    </lineage>
</organism>
<evidence type="ECO:0008006" key="3">
    <source>
        <dbReference type="Google" id="ProtNLM"/>
    </source>
</evidence>
<dbReference type="RefSeq" id="WP_076878925.1">
    <property type="nucleotide sequence ID" value="NZ_MLCN01000033.1"/>
</dbReference>
<dbReference type="Proteomes" id="UP000192132">
    <property type="component" value="Unassembled WGS sequence"/>
</dbReference>
<protein>
    <recommendedName>
        <fullName evidence="3">PA4642 family protein</fullName>
    </recommendedName>
</protein>
<name>A0A1S8CTV8_9GAMM</name>
<dbReference type="EMBL" id="MLCN01000033">
    <property type="protein sequence ID" value="ONG38461.1"/>
    <property type="molecule type" value="Genomic_DNA"/>
</dbReference>
<dbReference type="AlphaFoldDB" id="A0A1S8CTV8"/>
<evidence type="ECO:0000313" key="2">
    <source>
        <dbReference type="Proteomes" id="UP000192132"/>
    </source>
</evidence>
<keyword evidence="2" id="KW-1185">Reference proteome</keyword>
<dbReference type="NCBIfam" id="NF038106">
    <property type="entry name" value="gamma_NF038106"/>
    <property type="match status" value="1"/>
</dbReference>
<gene>
    <name evidence="1" type="ORF">BKE30_12445</name>
</gene>
<reference evidence="1 2" key="1">
    <citation type="submission" date="2016-10" db="EMBL/GenBank/DDBJ databases">
        <title>Draft Genome sequence of Alkanindiges sp. strain H1.</title>
        <authorList>
            <person name="Subhash Y."/>
            <person name="Lee S."/>
        </authorList>
    </citation>
    <scope>NUCLEOTIDE SEQUENCE [LARGE SCALE GENOMIC DNA]</scope>
    <source>
        <strain evidence="1 2">H1</strain>
    </source>
</reference>
<dbReference type="STRING" id="1907941.BKE30_12445"/>
<dbReference type="InterPro" id="IPR047742">
    <property type="entry name" value="PA4642-like"/>
</dbReference>
<proteinExistence type="predicted"/>
<sequence>MAVSQPATFNEEWPDSRVFAYLNHLPPHGTDADFSVLYTAFKHMRPYDFERLLTRFVADGRNINATNPQGQTIHEVIAQYPSQSQPFLDVLSRFAA</sequence>